<dbReference type="Proteomes" id="UP000078596">
    <property type="component" value="Chromosome"/>
</dbReference>
<dbReference type="OrthoDB" id="9983708at2"/>
<reference evidence="1 2" key="1">
    <citation type="submission" date="2016-06" db="EMBL/GenBank/DDBJ databases">
        <title>Insight into the functional genes involving in sulfur oxidation in Pearl River water.</title>
        <authorList>
            <person name="Luo J."/>
            <person name="Tan X."/>
            <person name="Lin W."/>
        </authorList>
    </citation>
    <scope>NUCLEOTIDE SEQUENCE [LARGE SCALE GENOMIC DNA]</scope>
    <source>
        <strain evidence="1 2">LS2</strain>
    </source>
</reference>
<accession>A0A191ZI00</accession>
<organism evidence="1 2">
    <name type="scientific">Halothiobacillus diazotrophicus</name>
    <dbReference type="NCBI Taxonomy" id="1860122"/>
    <lineage>
        <taxon>Bacteria</taxon>
        <taxon>Pseudomonadati</taxon>
        <taxon>Pseudomonadota</taxon>
        <taxon>Gammaproteobacteria</taxon>
        <taxon>Chromatiales</taxon>
        <taxon>Halothiobacillaceae</taxon>
        <taxon>Halothiobacillus</taxon>
    </lineage>
</organism>
<dbReference type="RefSeq" id="WP_066100547.1">
    <property type="nucleotide sequence ID" value="NZ_CP016027.1"/>
</dbReference>
<keyword evidence="2" id="KW-1185">Reference proteome</keyword>
<evidence type="ECO:0000313" key="2">
    <source>
        <dbReference type="Proteomes" id="UP000078596"/>
    </source>
</evidence>
<proteinExistence type="predicted"/>
<protein>
    <submittedName>
        <fullName evidence="1">Uncharacterized protein</fullName>
    </submittedName>
</protein>
<name>A0A191ZI00_9GAMM</name>
<sequence>MTVAKEPPANDLTPEDISSIIHEFGRDRRDDHQVRAVYLQPLNAFGPPNVGVLTHEDALSITIASVPLDAPDGSVVVYDDECPEGPRSLYGIIETVRAASRATDHIQNMRLIYIHKQDGSSIA</sequence>
<evidence type="ECO:0000313" key="1">
    <source>
        <dbReference type="EMBL" id="ANJ67521.1"/>
    </source>
</evidence>
<dbReference type="STRING" id="1860122.A9404_09080"/>
<dbReference type="KEGG" id="haz:A9404_09080"/>
<gene>
    <name evidence="1" type="ORF">A9404_09080</name>
</gene>
<dbReference type="AlphaFoldDB" id="A0A191ZI00"/>
<dbReference type="EMBL" id="CP016027">
    <property type="protein sequence ID" value="ANJ67521.1"/>
    <property type="molecule type" value="Genomic_DNA"/>
</dbReference>